<feature type="transmembrane region" description="Helical" evidence="4">
    <location>
        <begin position="12"/>
        <end position="41"/>
    </location>
</feature>
<dbReference type="EMBL" id="JAUEIR010000001">
    <property type="protein sequence ID" value="MDN0068219.1"/>
    <property type="molecule type" value="Genomic_DNA"/>
</dbReference>
<organism evidence="6 7">
    <name type="scientific">Collinsella ihumii</name>
    <dbReference type="NCBI Taxonomy" id="1720204"/>
    <lineage>
        <taxon>Bacteria</taxon>
        <taxon>Bacillati</taxon>
        <taxon>Actinomycetota</taxon>
        <taxon>Coriobacteriia</taxon>
        <taxon>Coriobacteriales</taxon>
        <taxon>Coriobacteriaceae</taxon>
        <taxon>Collinsella</taxon>
    </lineage>
</organism>
<dbReference type="Proteomes" id="UP001168505">
    <property type="component" value="Unassembled WGS sequence"/>
</dbReference>
<name>A0AAW7JL33_9ACTN</name>
<dbReference type="PANTHER" id="PTHR43630:SF1">
    <property type="entry name" value="POLY-BETA-1,6-N-ACETYL-D-GLUCOSAMINE SYNTHASE"/>
    <property type="match status" value="1"/>
</dbReference>
<evidence type="ECO:0000256" key="1">
    <source>
        <dbReference type="ARBA" id="ARBA00006739"/>
    </source>
</evidence>
<feature type="domain" description="Glycosyltransferase 2-like" evidence="5">
    <location>
        <begin position="63"/>
        <end position="264"/>
    </location>
</feature>
<feature type="transmembrane region" description="Helical" evidence="4">
    <location>
        <begin position="365"/>
        <end position="383"/>
    </location>
</feature>
<reference evidence="6" key="2">
    <citation type="submission" date="2023-08" db="EMBL/GenBank/DDBJ databases">
        <title>Identification and characterization of horizontal gene transfer across gut microbiota members of farm animals based on homology search.</title>
        <authorList>
            <person name="Schwarzerova J."/>
            <person name="Nykrynova M."/>
            <person name="Jureckova K."/>
            <person name="Cejkova D."/>
            <person name="Rychlik I."/>
        </authorList>
    </citation>
    <scope>NUCLEOTIDE SEQUENCE</scope>
    <source>
        <strain evidence="6">15_COKtk</strain>
    </source>
</reference>
<evidence type="ECO:0000313" key="6">
    <source>
        <dbReference type="EMBL" id="MDN0068219.1"/>
    </source>
</evidence>
<comment type="caution">
    <text evidence="6">The sequence shown here is derived from an EMBL/GenBank/DDBJ whole genome shotgun (WGS) entry which is preliminary data.</text>
</comment>
<sequence>MSPLASFVQGFLWAVGIFFILYLIGYATFLFLSVTVGSSLLNKQKREARYRSHIAKDCFVPISIIVPAHNEGVTIVSSVRSLLTLDYKLYEIIVVDDGSTDDTSEKLIEEFYLENMKRPIQLKIKTESITDVWIGEANGIPLTLVMKENGGKSDALNAGINASRYPYFICIDADSALQRDSLREIVAPVIEDDNVIAVGGLIRPANGITLKDGRIQTYSLPRKLIPAMQVLEYDRSFLSARILLDQFNGNLIISGAFGLFRKDIVVAIGGYDPDTVGEDMELVTRLHVFCRGNEIPYRIRYAPDAICWSQAPETLGGLIRQRRRWHTGLFESMVKHGRLFANFKFGMVATLSYTYFLIYELLSPAIELFGLFTVLLAFIFNFINVPFMIMFFLIYAVFGAVMSLTAFFSRVQTRDLQLTLFDVIKAILLSLFEVSILRFILAVVRMMALIGYRKRKHVWEKAERTELNAS</sequence>
<feature type="transmembrane region" description="Helical" evidence="4">
    <location>
        <begin position="390"/>
        <end position="411"/>
    </location>
</feature>
<gene>
    <name evidence="6" type="ORF">QVN40_00700</name>
</gene>
<dbReference type="PANTHER" id="PTHR43630">
    <property type="entry name" value="POLY-BETA-1,6-N-ACETYL-D-GLUCOSAMINE SYNTHASE"/>
    <property type="match status" value="1"/>
</dbReference>
<evidence type="ECO:0000256" key="3">
    <source>
        <dbReference type="ARBA" id="ARBA00022679"/>
    </source>
</evidence>
<dbReference type="EC" id="2.4.-.-" evidence="6"/>
<dbReference type="Gene3D" id="3.90.550.10">
    <property type="entry name" value="Spore Coat Polysaccharide Biosynthesis Protein SpsA, Chain A"/>
    <property type="match status" value="1"/>
</dbReference>
<evidence type="ECO:0000256" key="2">
    <source>
        <dbReference type="ARBA" id="ARBA00022676"/>
    </source>
</evidence>
<reference evidence="6" key="1">
    <citation type="submission" date="2023-06" db="EMBL/GenBank/DDBJ databases">
        <authorList>
            <person name="Zeman M."/>
            <person name="Kubasova T."/>
            <person name="Jahodarova E."/>
            <person name="Nykrynova M."/>
            <person name="Rychlik I."/>
        </authorList>
    </citation>
    <scope>NUCLEOTIDE SEQUENCE</scope>
    <source>
        <strain evidence="6">15_COKtk</strain>
    </source>
</reference>
<evidence type="ECO:0000259" key="5">
    <source>
        <dbReference type="Pfam" id="PF00535"/>
    </source>
</evidence>
<keyword evidence="2 6" id="KW-0328">Glycosyltransferase</keyword>
<dbReference type="InterPro" id="IPR001173">
    <property type="entry name" value="Glyco_trans_2-like"/>
</dbReference>
<dbReference type="CDD" id="cd06423">
    <property type="entry name" value="CESA_like"/>
    <property type="match status" value="1"/>
</dbReference>
<keyword evidence="4" id="KW-1133">Transmembrane helix</keyword>
<dbReference type="AlphaFoldDB" id="A0AAW7JL33"/>
<evidence type="ECO:0000313" key="7">
    <source>
        <dbReference type="Proteomes" id="UP001168505"/>
    </source>
</evidence>
<comment type="similarity">
    <text evidence="1">Belongs to the glycosyltransferase 2 family.</text>
</comment>
<keyword evidence="4" id="KW-0812">Transmembrane</keyword>
<feature type="transmembrane region" description="Helical" evidence="4">
    <location>
        <begin position="339"/>
        <end position="359"/>
    </location>
</feature>
<dbReference type="InterPro" id="IPR029044">
    <property type="entry name" value="Nucleotide-diphossugar_trans"/>
</dbReference>
<protein>
    <submittedName>
        <fullName evidence="6">Glycosyltransferase</fullName>
        <ecNumber evidence="6">2.4.-.-</ecNumber>
    </submittedName>
</protein>
<accession>A0AAW7JL33</accession>
<keyword evidence="3 6" id="KW-0808">Transferase</keyword>
<dbReference type="RefSeq" id="WP_289826414.1">
    <property type="nucleotide sequence ID" value="NZ_JAUEIR010000001.1"/>
</dbReference>
<dbReference type="GO" id="GO:0016757">
    <property type="term" value="F:glycosyltransferase activity"/>
    <property type="evidence" value="ECO:0007669"/>
    <property type="project" value="UniProtKB-KW"/>
</dbReference>
<dbReference type="Pfam" id="PF00535">
    <property type="entry name" value="Glycos_transf_2"/>
    <property type="match status" value="1"/>
</dbReference>
<feature type="transmembrane region" description="Helical" evidence="4">
    <location>
        <begin position="423"/>
        <end position="444"/>
    </location>
</feature>
<evidence type="ECO:0000256" key="4">
    <source>
        <dbReference type="SAM" id="Phobius"/>
    </source>
</evidence>
<proteinExistence type="inferred from homology"/>
<keyword evidence="4" id="KW-0472">Membrane</keyword>
<dbReference type="SUPFAM" id="SSF53448">
    <property type="entry name" value="Nucleotide-diphospho-sugar transferases"/>
    <property type="match status" value="1"/>
</dbReference>